<feature type="domain" description="RCK C-terminal" evidence="1">
    <location>
        <begin position="35"/>
        <end position="121"/>
    </location>
</feature>
<sequence length="122" mass="14085">MGKKHNLDSYEMSIQNTAVTTKRKNKLTLREYTYRQIFTSTDIENHLLCMAVNVTNQCEFCNKTIQMSNVKEKYHGFVIGIDRDALSIISPNKNTQIEEGDVLWVLGAQRTLDKFLRKGILN</sequence>
<dbReference type="SUPFAM" id="SSF116726">
    <property type="entry name" value="TrkA C-terminal domain-like"/>
    <property type="match status" value="1"/>
</dbReference>
<proteinExistence type="predicted"/>
<dbReference type="AlphaFoldDB" id="A0A645GR46"/>
<accession>A0A645GR46</accession>
<evidence type="ECO:0000313" key="2">
    <source>
        <dbReference type="EMBL" id="MPN29367.1"/>
    </source>
</evidence>
<dbReference type="Gene3D" id="3.30.70.1450">
    <property type="entry name" value="Regulator of K+ conductance, C-terminal domain"/>
    <property type="match status" value="1"/>
</dbReference>
<name>A0A645GR46_9ZZZZ</name>
<dbReference type="InterPro" id="IPR036721">
    <property type="entry name" value="RCK_C_sf"/>
</dbReference>
<reference evidence="2" key="1">
    <citation type="submission" date="2019-08" db="EMBL/GenBank/DDBJ databases">
        <authorList>
            <person name="Kucharzyk K."/>
            <person name="Murdoch R.W."/>
            <person name="Higgins S."/>
            <person name="Loffler F."/>
        </authorList>
    </citation>
    <scope>NUCLEOTIDE SEQUENCE</scope>
</reference>
<comment type="caution">
    <text evidence="2">The sequence shown here is derived from an EMBL/GenBank/DDBJ whole genome shotgun (WGS) entry which is preliminary data.</text>
</comment>
<dbReference type="EMBL" id="VSSQ01080031">
    <property type="protein sequence ID" value="MPN29367.1"/>
    <property type="molecule type" value="Genomic_DNA"/>
</dbReference>
<dbReference type="GO" id="GO:0006813">
    <property type="term" value="P:potassium ion transport"/>
    <property type="evidence" value="ECO:0007669"/>
    <property type="project" value="InterPro"/>
</dbReference>
<dbReference type="PROSITE" id="PS51202">
    <property type="entry name" value="RCK_C"/>
    <property type="match status" value="1"/>
</dbReference>
<evidence type="ECO:0000259" key="1">
    <source>
        <dbReference type="PROSITE" id="PS51202"/>
    </source>
</evidence>
<protein>
    <recommendedName>
        <fullName evidence="1">RCK C-terminal domain-containing protein</fullName>
    </recommendedName>
</protein>
<gene>
    <name evidence="2" type="ORF">SDC9_176820</name>
</gene>
<organism evidence="2">
    <name type="scientific">bioreactor metagenome</name>
    <dbReference type="NCBI Taxonomy" id="1076179"/>
    <lineage>
        <taxon>unclassified sequences</taxon>
        <taxon>metagenomes</taxon>
        <taxon>ecological metagenomes</taxon>
    </lineage>
</organism>
<dbReference type="InterPro" id="IPR006037">
    <property type="entry name" value="RCK_C"/>
</dbReference>
<dbReference type="GO" id="GO:0008324">
    <property type="term" value="F:monoatomic cation transmembrane transporter activity"/>
    <property type="evidence" value="ECO:0007669"/>
    <property type="project" value="InterPro"/>
</dbReference>
<dbReference type="Pfam" id="PF02080">
    <property type="entry name" value="TrkA_C"/>
    <property type="match status" value="1"/>
</dbReference>